<evidence type="ECO:0000256" key="3">
    <source>
        <dbReference type="ARBA" id="ARBA00022729"/>
    </source>
</evidence>
<evidence type="ECO:0000256" key="2">
    <source>
        <dbReference type="ARBA" id="ARBA00022670"/>
    </source>
</evidence>
<evidence type="ECO:0000256" key="5">
    <source>
        <dbReference type="ARBA" id="ARBA00022807"/>
    </source>
</evidence>
<dbReference type="Pfam" id="PF24568">
    <property type="entry name" value="CC_PcsB"/>
    <property type="match status" value="1"/>
</dbReference>
<dbReference type="Proteomes" id="UP001623591">
    <property type="component" value="Unassembled WGS sequence"/>
</dbReference>
<dbReference type="InterPro" id="IPR000064">
    <property type="entry name" value="NLP_P60_dom"/>
</dbReference>
<evidence type="ECO:0000259" key="8">
    <source>
        <dbReference type="PROSITE" id="PS51935"/>
    </source>
</evidence>
<feature type="coiled-coil region" evidence="6">
    <location>
        <begin position="168"/>
        <end position="241"/>
    </location>
</feature>
<feature type="signal peptide" evidence="7">
    <location>
        <begin position="1"/>
        <end position="24"/>
    </location>
</feature>
<evidence type="ECO:0000256" key="4">
    <source>
        <dbReference type="ARBA" id="ARBA00022801"/>
    </source>
</evidence>
<dbReference type="InterPro" id="IPR057309">
    <property type="entry name" value="PcsB_CC"/>
</dbReference>
<evidence type="ECO:0000256" key="6">
    <source>
        <dbReference type="SAM" id="Coils"/>
    </source>
</evidence>
<keyword evidence="4" id="KW-0378">Hydrolase</keyword>
<organism evidence="9 10">
    <name type="scientific">Candidatus Clostridium stratigraminis</name>
    <dbReference type="NCBI Taxonomy" id="3381661"/>
    <lineage>
        <taxon>Bacteria</taxon>
        <taxon>Bacillati</taxon>
        <taxon>Bacillota</taxon>
        <taxon>Clostridia</taxon>
        <taxon>Eubacteriales</taxon>
        <taxon>Clostridiaceae</taxon>
        <taxon>Clostridium</taxon>
    </lineage>
</organism>
<reference evidence="9 10" key="1">
    <citation type="submission" date="2024-11" db="EMBL/GenBank/DDBJ databases">
        <authorList>
            <person name="Heng Y.C."/>
            <person name="Lim A.C.H."/>
            <person name="Lee J.K.Y."/>
            <person name="Kittelmann S."/>
        </authorList>
    </citation>
    <scope>NUCLEOTIDE SEQUENCE [LARGE SCALE GENOMIC DNA]</scope>
    <source>
        <strain evidence="9 10">WILCCON 0185</strain>
    </source>
</reference>
<keyword evidence="6" id="KW-0175">Coiled coil</keyword>
<evidence type="ECO:0000313" key="9">
    <source>
        <dbReference type="EMBL" id="MFL0247634.1"/>
    </source>
</evidence>
<evidence type="ECO:0000313" key="10">
    <source>
        <dbReference type="Proteomes" id="UP001623591"/>
    </source>
</evidence>
<dbReference type="RefSeq" id="WP_406770066.1">
    <property type="nucleotide sequence ID" value="NZ_JBJHZZ010000008.1"/>
</dbReference>
<dbReference type="EMBL" id="JBJHZZ010000008">
    <property type="protein sequence ID" value="MFL0247634.1"/>
    <property type="molecule type" value="Genomic_DNA"/>
</dbReference>
<protein>
    <submittedName>
        <fullName evidence="9">NlpC/P60 family protein</fullName>
    </submittedName>
</protein>
<comment type="caution">
    <text evidence="9">The sequence shown here is derived from an EMBL/GenBank/DDBJ whole genome shotgun (WGS) entry which is preliminary data.</text>
</comment>
<keyword evidence="5" id="KW-0788">Thiol protease</keyword>
<feature type="domain" description="NlpC/P60" evidence="8">
    <location>
        <begin position="252"/>
        <end position="381"/>
    </location>
</feature>
<dbReference type="Pfam" id="PF00877">
    <property type="entry name" value="NLPC_P60"/>
    <property type="match status" value="1"/>
</dbReference>
<dbReference type="PANTHER" id="PTHR47053">
    <property type="entry name" value="MUREIN DD-ENDOPEPTIDASE MEPH-RELATED"/>
    <property type="match status" value="1"/>
</dbReference>
<dbReference type="Gene3D" id="3.90.1720.10">
    <property type="entry name" value="endopeptidase domain like (from Nostoc punctiforme)"/>
    <property type="match status" value="1"/>
</dbReference>
<dbReference type="SUPFAM" id="SSF54001">
    <property type="entry name" value="Cysteine proteinases"/>
    <property type="match status" value="1"/>
</dbReference>
<keyword evidence="3 7" id="KW-0732">Signal</keyword>
<evidence type="ECO:0000256" key="7">
    <source>
        <dbReference type="SAM" id="SignalP"/>
    </source>
</evidence>
<proteinExistence type="inferred from homology"/>
<gene>
    <name evidence="9" type="ORF">ACJDUG_11705</name>
</gene>
<comment type="similarity">
    <text evidence="1">Belongs to the peptidase C40 family.</text>
</comment>
<feature type="coiled-coil region" evidence="6">
    <location>
        <begin position="28"/>
        <end position="111"/>
    </location>
</feature>
<keyword evidence="10" id="KW-1185">Reference proteome</keyword>
<dbReference type="InterPro" id="IPR051202">
    <property type="entry name" value="Peptidase_C40"/>
</dbReference>
<sequence length="381" mass="42987">MKKKVLSALMAVGIIISIGVPVFADPSEDQLNNQLQNQQNQLQKNSNSLQEIQGKRQEIEHSIEKLDFQIEGLMRDINDTKSKIQQTQDQIKLAEADILKAEEDMKAEKDIFNKRMRAMYINGADGYLNILLEASSFNDFLSRIEAVEKIIQADSKIMSNLKIKKDDVSQKKKILDDKNNKLNALKSNNEQKLSKLNESKNQQASLISDLKNQERLYGADIDNSKKAIEAIKKQIDDLRISRGTTSGYNDIISYIFSNNADGKPRFIGTPYVWGGSAPYNYSTGTGGFDCSGFVQYVYRQFGVYLPRTTYDQINSGIEVSRNDLKPGDLVLFGTWSNPHHIGIYYGKIDGVDQFIHAPQTGDVIKVSPLIRADYLTARRVK</sequence>
<dbReference type="InterPro" id="IPR038765">
    <property type="entry name" value="Papain-like_cys_pep_sf"/>
</dbReference>
<feature type="chain" id="PRO_5046560152" evidence="7">
    <location>
        <begin position="25"/>
        <end position="381"/>
    </location>
</feature>
<dbReference type="PROSITE" id="PS51935">
    <property type="entry name" value="NLPC_P60"/>
    <property type="match status" value="1"/>
</dbReference>
<evidence type="ECO:0000256" key="1">
    <source>
        <dbReference type="ARBA" id="ARBA00007074"/>
    </source>
</evidence>
<dbReference type="PANTHER" id="PTHR47053:SF1">
    <property type="entry name" value="MUREIN DD-ENDOPEPTIDASE MEPH-RELATED"/>
    <property type="match status" value="1"/>
</dbReference>
<accession>A0ABW8T9A7</accession>
<name>A0ABW8T9A7_9CLOT</name>
<keyword evidence="2" id="KW-0645">Protease</keyword>
<dbReference type="Gene3D" id="6.10.250.3150">
    <property type="match status" value="1"/>
</dbReference>